<evidence type="ECO:0000256" key="2">
    <source>
        <dbReference type="RuleBase" id="RU003476"/>
    </source>
</evidence>
<sequence length="187" mass="22035">MKGFFCPFSTGLWKEHGWKCGKGYVNEQGMERLYRPNVAGMMVRQDGKLLICERSGQKGAWQFPQGGIDPGETALEAVRREIGEEVGFLPSQYDIVESRKGYRYDYPPEVLEYVREKRRQPFVGQEQEYFLCRLHADAPEPVLDDREFCDYKWIAPAEFKLEWLPEFKKKVYARVLEDFFNVRARDK</sequence>
<feature type="domain" description="Nudix hydrolase" evidence="3">
    <location>
        <begin position="33"/>
        <end position="177"/>
    </location>
</feature>
<organism evidence="4 5">
    <name type="scientific">Akkermansia muciniphila</name>
    <dbReference type="NCBI Taxonomy" id="239935"/>
    <lineage>
        <taxon>Bacteria</taxon>
        <taxon>Pseudomonadati</taxon>
        <taxon>Verrucomicrobiota</taxon>
        <taxon>Verrucomicrobiia</taxon>
        <taxon>Verrucomicrobiales</taxon>
        <taxon>Akkermansiaceae</taxon>
        <taxon>Akkermansia</taxon>
    </lineage>
</organism>
<dbReference type="Pfam" id="PF00293">
    <property type="entry name" value="NUDIX"/>
    <property type="match status" value="1"/>
</dbReference>
<dbReference type="Gene3D" id="3.90.79.10">
    <property type="entry name" value="Nucleoside Triphosphate Pyrophosphohydrolase"/>
    <property type="match status" value="1"/>
</dbReference>
<accession>A0AAX0WHS0</accession>
<name>A0AAX0WHS0_9BACT</name>
<dbReference type="InterPro" id="IPR000086">
    <property type="entry name" value="NUDIX_hydrolase_dom"/>
</dbReference>
<gene>
    <name evidence="4" type="ORF">CXT95_09490</name>
</gene>
<keyword evidence="1 2" id="KW-0378">Hydrolase</keyword>
<dbReference type="PANTHER" id="PTHR21340">
    <property type="entry name" value="DIADENOSINE 5,5-P1,P4-TETRAPHOSPHATE PYROPHOSPHOHYDROLASE MUTT"/>
    <property type="match status" value="1"/>
</dbReference>
<dbReference type="InterPro" id="IPR051325">
    <property type="entry name" value="Nudix_hydrolase_domain"/>
</dbReference>
<protein>
    <submittedName>
        <fullName evidence="4">NUDIX domain-containing protein</fullName>
    </submittedName>
</protein>
<reference evidence="4 5" key="1">
    <citation type="journal article" date="2017" name="BMC Genomics">
        <title>Genome sequencing of 39 Akkermansia muciniphila isolates reveals its population structure, genomic and functional diverisity, and global distribution in mammalian gut microbiotas.</title>
        <authorList>
            <person name="Guo X."/>
            <person name="Li S."/>
            <person name="Zhang J."/>
            <person name="Wu F."/>
            <person name="Li X."/>
            <person name="Wu D."/>
            <person name="Zhang M."/>
            <person name="Ou Z."/>
            <person name="Jie Z."/>
            <person name="Yan Q."/>
            <person name="Li P."/>
            <person name="Yi J."/>
            <person name="Peng Y."/>
        </authorList>
    </citation>
    <scope>NUCLEOTIDE SEQUENCE [LARGE SCALE GENOMIC DNA]</scope>
    <source>
        <strain evidence="4 5">GP28</strain>
    </source>
</reference>
<dbReference type="InterPro" id="IPR015797">
    <property type="entry name" value="NUDIX_hydrolase-like_dom_sf"/>
</dbReference>
<dbReference type="EMBL" id="PJLB01000011">
    <property type="protein sequence ID" value="PND00446.1"/>
    <property type="molecule type" value="Genomic_DNA"/>
</dbReference>
<comment type="caution">
    <text evidence="4">The sequence shown here is derived from an EMBL/GenBank/DDBJ whole genome shotgun (WGS) entry which is preliminary data.</text>
</comment>
<dbReference type="PROSITE" id="PS00893">
    <property type="entry name" value="NUDIX_BOX"/>
    <property type="match status" value="1"/>
</dbReference>
<proteinExistence type="inferred from homology"/>
<evidence type="ECO:0000313" key="5">
    <source>
        <dbReference type="Proteomes" id="UP000236075"/>
    </source>
</evidence>
<evidence type="ECO:0000259" key="3">
    <source>
        <dbReference type="PROSITE" id="PS51462"/>
    </source>
</evidence>
<dbReference type="PANTHER" id="PTHR21340:SF0">
    <property type="entry name" value="BIS(5'-NUCLEOSYL)-TETRAPHOSPHATASE [ASYMMETRICAL]"/>
    <property type="match status" value="1"/>
</dbReference>
<dbReference type="GO" id="GO:0004081">
    <property type="term" value="F:bis(5'-nucleosyl)-tetraphosphatase (asymmetrical) activity"/>
    <property type="evidence" value="ECO:0007669"/>
    <property type="project" value="TreeGrafter"/>
</dbReference>
<dbReference type="SUPFAM" id="SSF55811">
    <property type="entry name" value="Nudix"/>
    <property type="match status" value="1"/>
</dbReference>
<dbReference type="PRINTS" id="PR00502">
    <property type="entry name" value="NUDIXFAMILY"/>
</dbReference>
<dbReference type="PROSITE" id="PS51462">
    <property type="entry name" value="NUDIX"/>
    <property type="match status" value="1"/>
</dbReference>
<dbReference type="AlphaFoldDB" id="A0AAX0WHS0"/>
<evidence type="ECO:0000256" key="1">
    <source>
        <dbReference type="ARBA" id="ARBA00022801"/>
    </source>
</evidence>
<dbReference type="InterPro" id="IPR020476">
    <property type="entry name" value="Nudix_hydrolase"/>
</dbReference>
<dbReference type="InterPro" id="IPR020084">
    <property type="entry name" value="NUDIX_hydrolase_CS"/>
</dbReference>
<comment type="similarity">
    <text evidence="2">Belongs to the Nudix hydrolase family.</text>
</comment>
<dbReference type="GO" id="GO:0006167">
    <property type="term" value="P:AMP biosynthetic process"/>
    <property type="evidence" value="ECO:0007669"/>
    <property type="project" value="TreeGrafter"/>
</dbReference>
<dbReference type="Proteomes" id="UP000236075">
    <property type="component" value="Unassembled WGS sequence"/>
</dbReference>
<evidence type="ECO:0000313" key="4">
    <source>
        <dbReference type="EMBL" id="PND00446.1"/>
    </source>
</evidence>
<dbReference type="GO" id="GO:0006754">
    <property type="term" value="P:ATP biosynthetic process"/>
    <property type="evidence" value="ECO:0007669"/>
    <property type="project" value="TreeGrafter"/>
</dbReference>